<name>A0A3N6NVY5_9CYAN</name>
<dbReference type="NCBIfam" id="TIGR00671">
    <property type="entry name" value="baf"/>
    <property type="match status" value="1"/>
</dbReference>
<evidence type="ECO:0000256" key="12">
    <source>
        <dbReference type="ARBA" id="ARBA00022958"/>
    </source>
</evidence>
<dbReference type="PANTHER" id="PTHR34265:SF1">
    <property type="entry name" value="TYPE III PANTOTHENATE KINASE"/>
    <property type="match status" value="1"/>
</dbReference>
<comment type="cofactor">
    <cofactor evidence="2">
        <name>K(+)</name>
        <dbReference type="ChEBI" id="CHEBI:29103"/>
    </cofactor>
</comment>
<feature type="binding site" evidence="16">
    <location>
        <position position="187"/>
    </location>
    <ligand>
        <name>substrate</name>
    </ligand>
</feature>
<dbReference type="Pfam" id="PF03309">
    <property type="entry name" value="Pan_kinase"/>
    <property type="match status" value="1"/>
</dbReference>
<dbReference type="GO" id="GO:0004594">
    <property type="term" value="F:pantothenate kinase activity"/>
    <property type="evidence" value="ECO:0007669"/>
    <property type="project" value="UniProtKB-UniRule"/>
</dbReference>
<dbReference type="OrthoDB" id="482945at2"/>
<gene>
    <name evidence="16" type="primary">coaX</name>
    <name evidence="17" type="ORF">D5R40_13450</name>
</gene>
<comment type="pathway">
    <text evidence="4 16">Cofactor biosynthesis; coenzyme A biosynthesis; CoA from (R)-pantothenate: step 1/5.</text>
</comment>
<evidence type="ECO:0000256" key="10">
    <source>
        <dbReference type="ARBA" id="ARBA00022777"/>
    </source>
</evidence>
<dbReference type="EMBL" id="RCBY01000065">
    <property type="protein sequence ID" value="RQH43181.1"/>
    <property type="molecule type" value="Genomic_DNA"/>
</dbReference>
<keyword evidence="8 16" id="KW-0808">Transferase</keyword>
<keyword evidence="11 16" id="KW-0067">ATP-binding</keyword>
<evidence type="ECO:0000256" key="5">
    <source>
        <dbReference type="ARBA" id="ARBA00011738"/>
    </source>
</evidence>
<evidence type="ECO:0000256" key="9">
    <source>
        <dbReference type="ARBA" id="ARBA00022741"/>
    </source>
</evidence>
<evidence type="ECO:0000256" key="4">
    <source>
        <dbReference type="ARBA" id="ARBA00005225"/>
    </source>
</evidence>
<feature type="active site" description="Proton acceptor" evidence="16">
    <location>
        <position position="111"/>
    </location>
</feature>
<dbReference type="InterPro" id="IPR004619">
    <property type="entry name" value="Type_III_PanK"/>
</dbReference>
<evidence type="ECO:0000256" key="8">
    <source>
        <dbReference type="ARBA" id="ARBA00022679"/>
    </source>
</evidence>
<evidence type="ECO:0000256" key="2">
    <source>
        <dbReference type="ARBA" id="ARBA00001958"/>
    </source>
</evidence>
<organism evidence="17 18">
    <name type="scientific">Okeania hirsuta</name>
    <dbReference type="NCBI Taxonomy" id="1458930"/>
    <lineage>
        <taxon>Bacteria</taxon>
        <taxon>Bacillati</taxon>
        <taxon>Cyanobacteriota</taxon>
        <taxon>Cyanophyceae</taxon>
        <taxon>Oscillatoriophycideae</taxon>
        <taxon>Oscillatoriales</taxon>
        <taxon>Microcoleaceae</taxon>
        <taxon>Okeania</taxon>
    </lineage>
</organism>
<keyword evidence="13 16" id="KW-0173">Coenzyme A biosynthesis</keyword>
<keyword evidence="18" id="KW-1185">Reference proteome</keyword>
<dbReference type="UniPathway" id="UPA00241">
    <property type="reaction ID" value="UER00352"/>
</dbReference>
<feature type="binding site" evidence="16">
    <location>
        <begin position="109"/>
        <end position="112"/>
    </location>
    <ligand>
        <name>substrate</name>
    </ligand>
</feature>
<dbReference type="NCBIfam" id="NF009871">
    <property type="entry name" value="PRK13331.1"/>
    <property type="match status" value="1"/>
</dbReference>
<feature type="binding site" evidence="16">
    <location>
        <begin position="11"/>
        <end position="18"/>
    </location>
    <ligand>
        <name>ATP</name>
        <dbReference type="ChEBI" id="CHEBI:30616"/>
    </ligand>
</feature>
<dbReference type="PANTHER" id="PTHR34265">
    <property type="entry name" value="TYPE III PANTOTHENATE KINASE"/>
    <property type="match status" value="1"/>
</dbReference>
<proteinExistence type="inferred from homology"/>
<evidence type="ECO:0000256" key="11">
    <source>
        <dbReference type="ARBA" id="ARBA00022840"/>
    </source>
</evidence>
<comment type="cofactor">
    <cofactor evidence="16">
        <name>NH4(+)</name>
        <dbReference type="ChEBI" id="CHEBI:28938"/>
    </cofactor>
    <cofactor evidence="16">
        <name>K(+)</name>
        <dbReference type="ChEBI" id="CHEBI:29103"/>
    </cofactor>
    <text evidence="16">A monovalent cation. Ammonium or potassium.</text>
</comment>
<keyword evidence="16" id="KW-0479">Metal-binding</keyword>
<comment type="function">
    <text evidence="16">Catalyzes the phosphorylation of pantothenate (Pan), the first step in CoA biosynthesis.</text>
</comment>
<evidence type="ECO:0000256" key="3">
    <source>
        <dbReference type="ARBA" id="ARBA00004496"/>
    </source>
</evidence>
<keyword evidence="12 16" id="KW-0630">Potassium</keyword>
<comment type="subunit">
    <text evidence="5 16">Homodimer.</text>
</comment>
<dbReference type="GO" id="GO:0046872">
    <property type="term" value="F:metal ion binding"/>
    <property type="evidence" value="ECO:0007669"/>
    <property type="project" value="UniProtKB-KW"/>
</dbReference>
<comment type="caution">
    <text evidence="17">The sequence shown here is derived from an EMBL/GenBank/DDBJ whole genome shotgun (WGS) entry which is preliminary data.</text>
</comment>
<feature type="binding site" evidence="16">
    <location>
        <position position="131"/>
    </location>
    <ligand>
        <name>K(+)</name>
        <dbReference type="ChEBI" id="CHEBI:29103"/>
    </ligand>
</feature>
<evidence type="ECO:0000256" key="15">
    <source>
        <dbReference type="ARBA" id="ARBA00040883"/>
    </source>
</evidence>
<feature type="binding site" evidence="16">
    <location>
        <position position="134"/>
    </location>
    <ligand>
        <name>ATP</name>
        <dbReference type="ChEBI" id="CHEBI:30616"/>
    </ligand>
</feature>
<reference evidence="17 18" key="1">
    <citation type="journal article" date="2018" name="ACS Chem. Biol.">
        <title>Ketoreductase domain dysfunction expands chemodiversity: malyngamide biosynthesis in the cyanobacterium Okeania hirsuta.</title>
        <authorList>
            <person name="Moss N.A."/>
            <person name="Leao T."/>
            <person name="Rankin M."/>
            <person name="McCullough T.M."/>
            <person name="Qu P."/>
            <person name="Korobeynikov A."/>
            <person name="Smith J.L."/>
            <person name="Gerwick L."/>
            <person name="Gerwick W.H."/>
        </authorList>
    </citation>
    <scope>NUCLEOTIDE SEQUENCE [LARGE SCALE GENOMIC DNA]</scope>
    <source>
        <strain evidence="17 18">PAB10Feb10-1</strain>
    </source>
</reference>
<dbReference type="GO" id="GO:0005524">
    <property type="term" value="F:ATP binding"/>
    <property type="evidence" value="ECO:0007669"/>
    <property type="project" value="UniProtKB-UniRule"/>
</dbReference>
<comment type="similarity">
    <text evidence="14 16">Belongs to the type III pantothenate kinase family.</text>
</comment>
<evidence type="ECO:0000256" key="13">
    <source>
        <dbReference type="ARBA" id="ARBA00022993"/>
    </source>
</evidence>
<dbReference type="EC" id="2.7.1.33" evidence="6 16"/>
<dbReference type="SUPFAM" id="SSF53067">
    <property type="entry name" value="Actin-like ATPase domain"/>
    <property type="match status" value="1"/>
</dbReference>
<dbReference type="GO" id="GO:0015937">
    <property type="term" value="P:coenzyme A biosynthetic process"/>
    <property type="evidence" value="ECO:0007669"/>
    <property type="project" value="UniProtKB-UniRule"/>
</dbReference>
<evidence type="ECO:0000256" key="1">
    <source>
        <dbReference type="ARBA" id="ARBA00001206"/>
    </source>
</evidence>
<dbReference type="Gene3D" id="3.30.420.40">
    <property type="match status" value="1"/>
</dbReference>
<evidence type="ECO:0000256" key="16">
    <source>
        <dbReference type="HAMAP-Rule" id="MF_01274"/>
    </source>
</evidence>
<comment type="catalytic activity">
    <reaction evidence="1 16">
        <text>(R)-pantothenate + ATP = (R)-4'-phosphopantothenate + ADP + H(+)</text>
        <dbReference type="Rhea" id="RHEA:16373"/>
        <dbReference type="ChEBI" id="CHEBI:10986"/>
        <dbReference type="ChEBI" id="CHEBI:15378"/>
        <dbReference type="ChEBI" id="CHEBI:29032"/>
        <dbReference type="ChEBI" id="CHEBI:30616"/>
        <dbReference type="ChEBI" id="CHEBI:456216"/>
        <dbReference type="EC" id="2.7.1.33"/>
    </reaction>
</comment>
<evidence type="ECO:0000256" key="14">
    <source>
        <dbReference type="ARBA" id="ARBA00038036"/>
    </source>
</evidence>
<dbReference type="GO" id="GO:0005737">
    <property type="term" value="C:cytoplasm"/>
    <property type="evidence" value="ECO:0007669"/>
    <property type="project" value="UniProtKB-SubCell"/>
</dbReference>
<dbReference type="Proteomes" id="UP000269154">
    <property type="component" value="Unassembled WGS sequence"/>
</dbReference>
<comment type="subcellular location">
    <subcellularLocation>
        <location evidence="3 16">Cytoplasm</location>
    </subcellularLocation>
</comment>
<dbReference type="CDD" id="cd24015">
    <property type="entry name" value="ASKHA_NBD_PanK-III"/>
    <property type="match status" value="1"/>
</dbReference>
<protein>
    <recommendedName>
        <fullName evidence="15 16">Type III pantothenate kinase</fullName>
        <ecNumber evidence="6 16">2.7.1.33</ecNumber>
    </recommendedName>
    <alternativeName>
        <fullName evidence="16">PanK-III</fullName>
    </alternativeName>
    <alternativeName>
        <fullName evidence="16">Pantothenic acid kinase</fullName>
    </alternativeName>
</protein>
<feature type="binding site" evidence="16">
    <location>
        <position position="105"/>
    </location>
    <ligand>
        <name>substrate</name>
    </ligand>
</feature>
<accession>A0A3N6NVY5</accession>
<dbReference type="InterPro" id="IPR043129">
    <property type="entry name" value="ATPase_NBD"/>
</dbReference>
<evidence type="ECO:0000256" key="7">
    <source>
        <dbReference type="ARBA" id="ARBA00022490"/>
    </source>
</evidence>
<sequence>MYENQEWLGLMIGNTRLHWGYFVGAILQKTWDIDRIHKWEIEENINVEIVVRKLLKNTLETQNIKLNHQMPLLIASVVPQQTVLWETYPWSDMITLEKLPLQGLYPTLGIDRALAVLGAGTKLGWPVLVIDAGTAITFTGADVQKKIVGGSILPGLRLQLSSLIAGTAMLPLVDIPIELPPRWAKETATAIQSGIIYTVLAGIKDYIVAWREEFPEGQIVLTGGDRILLLTHLTKLFPELGATIIDAPEVIFWGIAKIWHQIY</sequence>
<evidence type="ECO:0000256" key="6">
    <source>
        <dbReference type="ARBA" id="ARBA00012102"/>
    </source>
</evidence>
<dbReference type="HAMAP" id="MF_01274">
    <property type="entry name" value="Pantothen_kinase_3"/>
    <property type="match status" value="1"/>
</dbReference>
<keyword evidence="7 16" id="KW-0963">Cytoplasm</keyword>
<evidence type="ECO:0000313" key="18">
    <source>
        <dbReference type="Proteomes" id="UP000269154"/>
    </source>
</evidence>
<evidence type="ECO:0000313" key="17">
    <source>
        <dbReference type="EMBL" id="RQH43181.1"/>
    </source>
</evidence>
<keyword evidence="10 16" id="KW-0418">Kinase</keyword>
<keyword evidence="9 16" id="KW-0547">Nucleotide-binding</keyword>
<dbReference type="AlphaFoldDB" id="A0A3N6NVY5"/>